<dbReference type="AlphaFoldDB" id="A0AAX2ZBH9"/>
<dbReference type="Pfam" id="PF08245">
    <property type="entry name" value="Mur_ligase_M"/>
    <property type="match status" value="1"/>
</dbReference>
<organism evidence="3 4">
    <name type="scientific">Terrisporobacter hibernicus</name>
    <dbReference type="NCBI Taxonomy" id="2813371"/>
    <lineage>
        <taxon>Bacteria</taxon>
        <taxon>Bacillati</taxon>
        <taxon>Bacillota</taxon>
        <taxon>Clostridia</taxon>
        <taxon>Peptostreptococcales</taxon>
        <taxon>Peptostreptococcaceae</taxon>
        <taxon>Terrisporobacter</taxon>
    </lineage>
</organism>
<dbReference type="KEGG" id="tem:JW646_13090"/>
<evidence type="ECO:0000256" key="1">
    <source>
        <dbReference type="SAM" id="Phobius"/>
    </source>
</evidence>
<feature type="transmembrane region" description="Helical" evidence="1">
    <location>
        <begin position="6"/>
        <end position="25"/>
    </location>
</feature>
<dbReference type="GO" id="GO:0005524">
    <property type="term" value="F:ATP binding"/>
    <property type="evidence" value="ECO:0007669"/>
    <property type="project" value="InterPro"/>
</dbReference>
<evidence type="ECO:0000313" key="4">
    <source>
        <dbReference type="Proteomes" id="UP001198983"/>
    </source>
</evidence>
<dbReference type="GO" id="GO:0016020">
    <property type="term" value="C:membrane"/>
    <property type="evidence" value="ECO:0007669"/>
    <property type="project" value="InterPro"/>
</dbReference>
<accession>A0AAX2ZBH9</accession>
<keyword evidence="1" id="KW-0472">Membrane</keyword>
<dbReference type="InterPro" id="IPR050061">
    <property type="entry name" value="MurCDEF_pg_biosynth"/>
</dbReference>
<dbReference type="EMBL" id="CP081135">
    <property type="protein sequence ID" value="UEL46569.1"/>
    <property type="molecule type" value="Genomic_DNA"/>
</dbReference>
<dbReference type="RefSeq" id="WP_206924227.1">
    <property type="nucleotide sequence ID" value="NZ_CP081135.1"/>
</dbReference>
<dbReference type="SUPFAM" id="SSF53623">
    <property type="entry name" value="MurD-like peptide ligases, catalytic domain"/>
    <property type="match status" value="1"/>
</dbReference>
<dbReference type="InterPro" id="IPR036565">
    <property type="entry name" value="Mur-like_cat_sf"/>
</dbReference>
<dbReference type="GO" id="GO:0045227">
    <property type="term" value="P:capsule polysaccharide biosynthetic process"/>
    <property type="evidence" value="ECO:0007669"/>
    <property type="project" value="InterPro"/>
</dbReference>
<name>A0AAX2ZBH9_9FIRM</name>
<keyword evidence="1" id="KW-1133">Transmembrane helix</keyword>
<dbReference type="GO" id="GO:0016881">
    <property type="term" value="F:acid-amino acid ligase activity"/>
    <property type="evidence" value="ECO:0007669"/>
    <property type="project" value="InterPro"/>
</dbReference>
<protein>
    <submittedName>
        <fullName evidence="3">Poly-gamma-glutamate synthase PgsB</fullName>
    </submittedName>
</protein>
<keyword evidence="4" id="KW-1185">Reference proteome</keyword>
<dbReference type="Gene3D" id="3.40.1190.10">
    <property type="entry name" value="Mur-like, catalytic domain"/>
    <property type="match status" value="1"/>
</dbReference>
<evidence type="ECO:0000313" key="3">
    <source>
        <dbReference type="EMBL" id="UEL46569.1"/>
    </source>
</evidence>
<dbReference type="InterPro" id="IPR013221">
    <property type="entry name" value="Mur_ligase_cen"/>
</dbReference>
<dbReference type="InterPro" id="IPR008337">
    <property type="entry name" value="Capsule_biosynth_CapB"/>
</dbReference>
<proteinExistence type="predicted"/>
<dbReference type="PANTHER" id="PTHR43445:SF1">
    <property type="entry name" value="PGA SYNTHASE CAPB"/>
    <property type="match status" value="1"/>
</dbReference>
<dbReference type="PRINTS" id="PR01758">
    <property type="entry name" value="CAPSULEPROTB"/>
</dbReference>
<evidence type="ECO:0000259" key="2">
    <source>
        <dbReference type="Pfam" id="PF08245"/>
    </source>
</evidence>
<reference evidence="3 4" key="1">
    <citation type="journal article" date="2023" name="Int. J. Syst. Evol. Microbiol.">
        <title>Terrisporobacter hibernicus sp. nov., isolated from bovine faeces in Northern Ireland.</title>
        <authorList>
            <person name="Mitchell M."/>
            <person name="Nguyen S.V."/>
            <person name="Connor M."/>
            <person name="Fairley D.J."/>
            <person name="Donoghue O."/>
            <person name="Marshall H."/>
            <person name="Koolman L."/>
            <person name="McMullan G."/>
            <person name="Schaffer K.E."/>
            <person name="McGrath J.W."/>
            <person name="Fanning S."/>
        </authorList>
    </citation>
    <scope>NUCLEOTIDE SEQUENCE [LARGE SCALE GENOMIC DNA]</scope>
    <source>
        <strain evidence="3 4">MCA3</strain>
    </source>
</reference>
<gene>
    <name evidence="3" type="primary">pgsB</name>
    <name evidence="3" type="ORF">JW646_13090</name>
</gene>
<dbReference type="PANTHER" id="PTHR43445">
    <property type="entry name" value="UDP-N-ACETYLMURAMATE--L-ALANINE LIGASE-RELATED"/>
    <property type="match status" value="1"/>
</dbReference>
<keyword evidence="1" id="KW-0812">Transmembrane</keyword>
<feature type="domain" description="Mur ligase central" evidence="2">
    <location>
        <begin position="46"/>
        <end position="205"/>
    </location>
</feature>
<dbReference type="NCBIfam" id="TIGR04012">
    <property type="entry name" value="poly_gGlu_PgsB"/>
    <property type="match status" value="1"/>
</dbReference>
<sequence length="424" mass="47827">MFDKITLLQLLVIVAYMAILLYLGIKEKKKNEENLKEIPLRINVNGIRGKSTATRLITGVLSNADYKVVGKTTGTSPRMIYWNKKDEDVIKRNLLGANIKEQIQVIDKAREVGAEALVCECMAVRPEYQSVYQNDIFKSNITVIVNVLEDHLDVMGPTTDEIALAFSSTIPYNGYLVVDNGPYVKYFEEICKQRKTKLVVADNSKIPEGLVKKFKYTIFEDNISLALAVAEILDIDAETAFEGMLNAHPDPGAATINPIECGDNVSNFVNGFAANEPESTLAIWDRIKDTIPNTENPIVLFNGREDRIDRTNQFVDDCFPYLKNTTLIGIGEGIECIQNAIEDGRLSNIKEYIDLSDYEVDEVIDELHGMMHNRVIYGIGNIHGQAEILLQKMCNIYIHTDEHEEVNNNISIRAYIKKYRSSNF</sequence>
<dbReference type="Proteomes" id="UP001198983">
    <property type="component" value="Chromosome"/>
</dbReference>